<evidence type="ECO:0000256" key="2">
    <source>
        <dbReference type="SAM" id="SignalP"/>
    </source>
</evidence>
<comment type="caution">
    <text evidence="3">The sequence shown here is derived from an EMBL/GenBank/DDBJ whole genome shotgun (WGS) entry which is preliminary data.</text>
</comment>
<proteinExistence type="predicted"/>
<dbReference type="RefSeq" id="WP_045698067.1">
    <property type="nucleotide sequence ID" value="NZ_JZKH01000035.1"/>
</dbReference>
<feature type="chain" id="PRO_5002459453" description="Gram-positive cocci surface proteins LPxTG domain-containing protein" evidence="2">
    <location>
        <begin position="30"/>
        <end position="226"/>
    </location>
</feature>
<protein>
    <recommendedName>
        <fullName evidence="5">Gram-positive cocci surface proteins LPxTG domain-containing protein</fullName>
    </recommendedName>
</protein>
<feature type="signal peptide" evidence="2">
    <location>
        <begin position="1"/>
        <end position="29"/>
    </location>
</feature>
<feature type="region of interest" description="Disordered" evidence="1">
    <location>
        <begin position="30"/>
        <end position="63"/>
    </location>
</feature>
<dbReference type="Proteomes" id="UP000033699">
    <property type="component" value="Unassembled WGS sequence"/>
</dbReference>
<dbReference type="EMBL" id="JZKH01000035">
    <property type="protein sequence ID" value="KJS60844.1"/>
    <property type="molecule type" value="Genomic_DNA"/>
</dbReference>
<sequence length="226" mass="22472">MRSPRLPAACAVLVLTAGTAALGAAPALADDASPTATPSATGSPWPADCPEGPMASPLPVTGSGGATGELAITFDNTSTATIRELATTLALADGGSDLAVELRAPGGDWKPLTLSGTPVDAGHHQLAPGHKLTLQLRTTAPGGHRLTVTAKSELLPSGSAPAKKYTCPQLTGSYTGTLTGPARPNPTRLADTGAGTASRPLAITGTATLLLGPALLLPARRRPADD</sequence>
<dbReference type="AlphaFoldDB" id="A0A0F2TCE8"/>
<name>A0A0F2TCE8_STRR3</name>
<evidence type="ECO:0008006" key="5">
    <source>
        <dbReference type="Google" id="ProtNLM"/>
    </source>
</evidence>
<reference evidence="3 4" key="1">
    <citation type="submission" date="2015-02" db="EMBL/GenBank/DDBJ databases">
        <authorList>
            <person name="Ju K.-S."/>
            <person name="Doroghazi J.R."/>
            <person name="Metcalf W."/>
        </authorList>
    </citation>
    <scope>NUCLEOTIDE SEQUENCE [LARGE SCALE GENOMIC DNA]</scope>
    <source>
        <strain evidence="3 4">ATCC 31215</strain>
    </source>
</reference>
<keyword evidence="2" id="KW-0732">Signal</keyword>
<evidence type="ECO:0000256" key="1">
    <source>
        <dbReference type="SAM" id="MobiDB-lite"/>
    </source>
</evidence>
<evidence type="ECO:0000313" key="3">
    <source>
        <dbReference type="EMBL" id="KJS60844.1"/>
    </source>
</evidence>
<dbReference type="OrthoDB" id="3796513at2"/>
<gene>
    <name evidence="3" type="ORF">VM95_18295</name>
</gene>
<accession>A0A0F2TCE8</accession>
<keyword evidence="4" id="KW-1185">Reference proteome</keyword>
<dbReference type="PATRIC" id="fig|359131.3.peg.4275"/>
<evidence type="ECO:0000313" key="4">
    <source>
        <dbReference type="Proteomes" id="UP000033699"/>
    </source>
</evidence>
<organism evidence="3 4">
    <name type="scientific">Streptomyces rubellomurinus (strain ATCC 31215)</name>
    <dbReference type="NCBI Taxonomy" id="359131"/>
    <lineage>
        <taxon>Bacteria</taxon>
        <taxon>Bacillati</taxon>
        <taxon>Actinomycetota</taxon>
        <taxon>Actinomycetes</taxon>
        <taxon>Kitasatosporales</taxon>
        <taxon>Streptomycetaceae</taxon>
        <taxon>Streptomyces</taxon>
    </lineage>
</organism>